<dbReference type="GO" id="GO:0005886">
    <property type="term" value="C:plasma membrane"/>
    <property type="evidence" value="ECO:0007669"/>
    <property type="project" value="UniProtKB-SubCell"/>
</dbReference>
<comment type="subcellular location">
    <subcellularLocation>
        <location evidence="2">Cell membrane</location>
    </subcellularLocation>
</comment>
<feature type="domain" description="HAMP" evidence="14">
    <location>
        <begin position="162"/>
        <end position="213"/>
    </location>
</feature>
<reference evidence="15 17" key="1">
    <citation type="submission" date="2015-07" db="EMBL/GenBank/DDBJ databases">
        <title>A draft genome sequence of Mycobacterium wolinskyi.</title>
        <authorList>
            <person name="de Man T.J."/>
            <person name="Perry K.A."/>
            <person name="Coulliette A.D."/>
            <person name="Jensen B."/>
            <person name="Toney N.C."/>
            <person name="Limbago B.M."/>
            <person name="Noble-Wang J."/>
        </authorList>
    </citation>
    <scope>NUCLEOTIDE SEQUENCE [LARGE SCALE GENOMIC DNA]</scope>
    <source>
        <strain evidence="15 17">CDC_01</strain>
    </source>
</reference>
<comment type="catalytic activity">
    <reaction evidence="1">
        <text>ATP + protein L-histidine = ADP + protein N-phospho-L-histidine.</text>
        <dbReference type="EC" id="2.7.13.3"/>
    </reaction>
</comment>
<dbReference type="InterPro" id="IPR003594">
    <property type="entry name" value="HATPase_dom"/>
</dbReference>
<dbReference type="Pfam" id="PF02518">
    <property type="entry name" value="HATPase_c"/>
    <property type="match status" value="1"/>
</dbReference>
<keyword evidence="9" id="KW-0902">Two-component regulatory system</keyword>
<dbReference type="PATRIC" id="fig|59750.3.peg.6510"/>
<keyword evidence="6 11" id="KW-0812">Transmembrane</keyword>
<keyword evidence="5" id="KW-0808">Transferase</keyword>
<keyword evidence="12" id="KW-0732">Signal</keyword>
<feature type="transmembrane region" description="Helical" evidence="11">
    <location>
        <begin position="16"/>
        <end position="40"/>
    </location>
</feature>
<dbReference type="InterPro" id="IPR003661">
    <property type="entry name" value="HisK_dim/P_dom"/>
</dbReference>
<evidence type="ECO:0000256" key="4">
    <source>
        <dbReference type="ARBA" id="ARBA00022553"/>
    </source>
</evidence>
<dbReference type="SUPFAM" id="SSF55874">
    <property type="entry name" value="ATPase domain of HSP90 chaperone/DNA topoisomerase II/histidine kinase"/>
    <property type="match status" value="1"/>
</dbReference>
<dbReference type="InterPro" id="IPR050428">
    <property type="entry name" value="TCS_sensor_his_kinase"/>
</dbReference>
<evidence type="ECO:0000256" key="12">
    <source>
        <dbReference type="SAM" id="SignalP"/>
    </source>
</evidence>
<dbReference type="Pfam" id="PF00512">
    <property type="entry name" value="HisKA"/>
    <property type="match status" value="1"/>
</dbReference>
<evidence type="ECO:0000256" key="11">
    <source>
        <dbReference type="SAM" id="Phobius"/>
    </source>
</evidence>
<dbReference type="PROSITE" id="PS50109">
    <property type="entry name" value="HIS_KIN"/>
    <property type="match status" value="1"/>
</dbReference>
<dbReference type="Gene3D" id="3.30.565.10">
    <property type="entry name" value="Histidine kinase-like ATPase, C-terminal domain"/>
    <property type="match status" value="1"/>
</dbReference>
<dbReference type="RefSeq" id="WP_067848625.1">
    <property type="nucleotide sequence ID" value="NZ_JBJZOV010000004.1"/>
</dbReference>
<evidence type="ECO:0000256" key="5">
    <source>
        <dbReference type="ARBA" id="ARBA00022679"/>
    </source>
</evidence>
<evidence type="ECO:0000256" key="1">
    <source>
        <dbReference type="ARBA" id="ARBA00000085"/>
    </source>
</evidence>
<reference evidence="16 18" key="2">
    <citation type="submission" date="2016-01" db="EMBL/GenBank/DDBJ databases">
        <title>The new phylogeny of the genus Mycobacterium.</title>
        <authorList>
            <person name="Tarcisio F."/>
            <person name="Conor M."/>
            <person name="Antonella G."/>
            <person name="Elisabetta G."/>
            <person name="Giulia F.S."/>
            <person name="Sara T."/>
            <person name="Anna F."/>
            <person name="Clotilde B."/>
            <person name="Roberto B."/>
            <person name="Veronica D.S."/>
            <person name="Fabio R."/>
            <person name="Monica P."/>
            <person name="Olivier J."/>
            <person name="Enrico T."/>
            <person name="Nicola S."/>
        </authorList>
    </citation>
    <scope>NUCLEOTIDE SEQUENCE [LARGE SCALE GENOMIC DNA]</scope>
    <source>
        <strain evidence="16 18">ATCC 700010</strain>
    </source>
</reference>
<evidence type="ECO:0000313" key="17">
    <source>
        <dbReference type="Proteomes" id="UP000070612"/>
    </source>
</evidence>
<feature type="chain" id="PRO_5038211684" description="histidine kinase" evidence="12">
    <location>
        <begin position="26"/>
        <end position="446"/>
    </location>
</feature>
<dbReference type="PROSITE" id="PS50885">
    <property type="entry name" value="HAMP"/>
    <property type="match status" value="1"/>
</dbReference>
<dbReference type="PANTHER" id="PTHR45436:SF5">
    <property type="entry name" value="SENSOR HISTIDINE KINASE TRCS"/>
    <property type="match status" value="1"/>
</dbReference>
<comment type="caution">
    <text evidence="15">The sequence shown here is derived from an EMBL/GenBank/DDBJ whole genome shotgun (WGS) entry which is preliminary data.</text>
</comment>
<keyword evidence="4" id="KW-0597">Phosphoprotein</keyword>
<evidence type="ECO:0000313" key="16">
    <source>
        <dbReference type="EMBL" id="ORX09231.1"/>
    </source>
</evidence>
<dbReference type="STRING" id="59750.AWC31_09820"/>
<dbReference type="InterPro" id="IPR004358">
    <property type="entry name" value="Sig_transdc_His_kin-like_C"/>
</dbReference>
<keyword evidence="10 11" id="KW-0472">Membrane</keyword>
<dbReference type="GO" id="GO:0000155">
    <property type="term" value="F:phosphorelay sensor kinase activity"/>
    <property type="evidence" value="ECO:0007669"/>
    <property type="project" value="InterPro"/>
</dbReference>
<evidence type="ECO:0000313" key="18">
    <source>
        <dbReference type="Proteomes" id="UP000193964"/>
    </source>
</evidence>
<accession>A0A132PP65</accession>
<dbReference type="CDD" id="cd00075">
    <property type="entry name" value="HATPase"/>
    <property type="match status" value="1"/>
</dbReference>
<evidence type="ECO:0000256" key="8">
    <source>
        <dbReference type="ARBA" id="ARBA00022989"/>
    </source>
</evidence>
<keyword evidence="8 11" id="KW-1133">Transmembrane helix</keyword>
<name>A0A132PP65_9MYCO</name>
<dbReference type="EMBL" id="LGTW01000006">
    <property type="protein sequence ID" value="KWX24105.1"/>
    <property type="molecule type" value="Genomic_DNA"/>
</dbReference>
<dbReference type="Proteomes" id="UP000070612">
    <property type="component" value="Unassembled WGS sequence"/>
</dbReference>
<sequence length="446" mass="47231">MRLFRFIRSASLRTRVAVASAAAAAAVVAAFTILTSLVLVNNDAAQLDRRLDSIVDASINPEHLQDPRRGVLTTGRSRSTGQVVFQRGFQLPALPPGTETVQVNGVDYRVRTIQVDQQGGVLMSIGIRADSILLSANRIPLYAAVGLVTVLVAGGLGWLLAGPAIRPLRKLTEHTSKLGSGTETMPEVRGVREAEDLSEAMAGMLTRLAAAQRATTNSLQAAQDFAANAAHELRTPLTAMRADLDTLRIHNLPEDERDEVVADLSRAQRRVEAIITALGQLASGQLAQAEDRELIDITDMLDRVARENSRPGGPVSIDVQVADDVGLVLGWPGGLRIAVDNLVRNAITHGEATRIVLAAHRSGQMLTIVVDDNGRGLPVEEHETVLGRFRRGSTAVSGGSGLGLALVAQQAQLHGGEIQLSDGPLGGLRATLTISMSPAAEPGQPD</sequence>
<dbReference type="InterPro" id="IPR036890">
    <property type="entry name" value="HATPase_C_sf"/>
</dbReference>
<evidence type="ECO:0000313" key="15">
    <source>
        <dbReference type="EMBL" id="KWX24105.1"/>
    </source>
</evidence>
<dbReference type="Gene3D" id="6.10.340.10">
    <property type="match status" value="1"/>
</dbReference>
<evidence type="ECO:0000256" key="3">
    <source>
        <dbReference type="ARBA" id="ARBA00012438"/>
    </source>
</evidence>
<dbReference type="InterPro" id="IPR036097">
    <property type="entry name" value="HisK_dim/P_sf"/>
</dbReference>
<dbReference type="InterPro" id="IPR003660">
    <property type="entry name" value="HAMP_dom"/>
</dbReference>
<evidence type="ECO:0000259" key="13">
    <source>
        <dbReference type="PROSITE" id="PS50109"/>
    </source>
</evidence>
<gene>
    <name evidence="15" type="ORF">AFM11_12155</name>
    <name evidence="16" type="ORF">AWC31_09820</name>
</gene>
<dbReference type="EMBL" id="LQQA01000034">
    <property type="protein sequence ID" value="ORX09231.1"/>
    <property type="molecule type" value="Genomic_DNA"/>
</dbReference>
<proteinExistence type="predicted"/>
<dbReference type="Gene3D" id="1.10.287.130">
    <property type="match status" value="1"/>
</dbReference>
<dbReference type="PANTHER" id="PTHR45436">
    <property type="entry name" value="SENSOR HISTIDINE KINASE YKOH"/>
    <property type="match status" value="1"/>
</dbReference>
<evidence type="ECO:0000256" key="10">
    <source>
        <dbReference type="ARBA" id="ARBA00023136"/>
    </source>
</evidence>
<dbReference type="AlphaFoldDB" id="A0A132PP65"/>
<dbReference type="SMART" id="SM00388">
    <property type="entry name" value="HisKA"/>
    <property type="match status" value="1"/>
</dbReference>
<dbReference type="Proteomes" id="UP000193964">
    <property type="component" value="Unassembled WGS sequence"/>
</dbReference>
<dbReference type="PRINTS" id="PR00344">
    <property type="entry name" value="BCTRLSENSOR"/>
</dbReference>
<dbReference type="SUPFAM" id="SSF47384">
    <property type="entry name" value="Homodimeric domain of signal transducing histidine kinase"/>
    <property type="match status" value="1"/>
</dbReference>
<feature type="transmembrane region" description="Helical" evidence="11">
    <location>
        <begin position="139"/>
        <end position="161"/>
    </location>
</feature>
<dbReference type="InterPro" id="IPR005467">
    <property type="entry name" value="His_kinase_dom"/>
</dbReference>
<keyword evidence="7" id="KW-0418">Kinase</keyword>
<keyword evidence="17" id="KW-1185">Reference proteome</keyword>
<dbReference type="CDD" id="cd00082">
    <property type="entry name" value="HisKA"/>
    <property type="match status" value="1"/>
</dbReference>
<evidence type="ECO:0000256" key="2">
    <source>
        <dbReference type="ARBA" id="ARBA00004236"/>
    </source>
</evidence>
<evidence type="ECO:0000256" key="7">
    <source>
        <dbReference type="ARBA" id="ARBA00022777"/>
    </source>
</evidence>
<feature type="signal peptide" evidence="12">
    <location>
        <begin position="1"/>
        <end position="25"/>
    </location>
</feature>
<protein>
    <recommendedName>
        <fullName evidence="3">histidine kinase</fullName>
        <ecNumber evidence="3">2.7.13.3</ecNumber>
    </recommendedName>
</protein>
<organism evidence="15 17">
    <name type="scientific">Mycolicibacterium wolinskyi</name>
    <dbReference type="NCBI Taxonomy" id="59750"/>
    <lineage>
        <taxon>Bacteria</taxon>
        <taxon>Bacillati</taxon>
        <taxon>Actinomycetota</taxon>
        <taxon>Actinomycetes</taxon>
        <taxon>Mycobacteriales</taxon>
        <taxon>Mycobacteriaceae</taxon>
        <taxon>Mycolicibacterium</taxon>
    </lineage>
</organism>
<evidence type="ECO:0000256" key="6">
    <source>
        <dbReference type="ARBA" id="ARBA00022692"/>
    </source>
</evidence>
<dbReference type="SMART" id="SM00387">
    <property type="entry name" value="HATPase_c"/>
    <property type="match status" value="1"/>
</dbReference>
<feature type="domain" description="Histidine kinase" evidence="13">
    <location>
        <begin position="228"/>
        <end position="438"/>
    </location>
</feature>
<evidence type="ECO:0000256" key="9">
    <source>
        <dbReference type="ARBA" id="ARBA00023012"/>
    </source>
</evidence>
<evidence type="ECO:0000259" key="14">
    <source>
        <dbReference type="PROSITE" id="PS50885"/>
    </source>
</evidence>
<dbReference type="EC" id="2.7.13.3" evidence="3"/>